<sequence>MPPLSSYLRDNFGRLALSTSKEIIAPSMPMKPRGKCGAADLCKSTEQGHQELGTEGIYRGRGEGPCVNDSTTSNSNNATSKAMANCLSDLCANRRLGPAGHRAF</sequence>
<accession>A0ABR2UJI9</accession>
<proteinExistence type="predicted"/>
<organism evidence="2 3">
    <name type="scientific">Seiridium unicorne</name>
    <dbReference type="NCBI Taxonomy" id="138068"/>
    <lineage>
        <taxon>Eukaryota</taxon>
        <taxon>Fungi</taxon>
        <taxon>Dikarya</taxon>
        <taxon>Ascomycota</taxon>
        <taxon>Pezizomycotina</taxon>
        <taxon>Sordariomycetes</taxon>
        <taxon>Xylariomycetidae</taxon>
        <taxon>Amphisphaeriales</taxon>
        <taxon>Sporocadaceae</taxon>
        <taxon>Seiridium</taxon>
    </lineage>
</organism>
<gene>
    <name evidence="2" type="ORF">SUNI508_10915</name>
</gene>
<protein>
    <submittedName>
        <fullName evidence="2">Uncharacterized protein</fullName>
    </submittedName>
</protein>
<dbReference type="EMBL" id="JARVKF010000422">
    <property type="protein sequence ID" value="KAK9414797.1"/>
    <property type="molecule type" value="Genomic_DNA"/>
</dbReference>
<evidence type="ECO:0000313" key="3">
    <source>
        <dbReference type="Proteomes" id="UP001408356"/>
    </source>
</evidence>
<feature type="region of interest" description="Disordered" evidence="1">
    <location>
        <begin position="52"/>
        <end position="75"/>
    </location>
</feature>
<keyword evidence="3" id="KW-1185">Reference proteome</keyword>
<reference evidence="2 3" key="1">
    <citation type="journal article" date="2024" name="J. Plant Pathol.">
        <title>Sequence and assembly of the genome of Seiridium unicorne, isolate CBS 538.82, causal agent of cypress canker disease.</title>
        <authorList>
            <person name="Scali E."/>
            <person name="Rocca G.D."/>
            <person name="Danti R."/>
            <person name="Garbelotto M."/>
            <person name="Barberini S."/>
            <person name="Baroncelli R."/>
            <person name="Emiliani G."/>
        </authorList>
    </citation>
    <scope>NUCLEOTIDE SEQUENCE [LARGE SCALE GENOMIC DNA]</scope>
    <source>
        <strain evidence="2 3">BM-138-508</strain>
    </source>
</reference>
<dbReference type="Proteomes" id="UP001408356">
    <property type="component" value="Unassembled WGS sequence"/>
</dbReference>
<evidence type="ECO:0000256" key="1">
    <source>
        <dbReference type="SAM" id="MobiDB-lite"/>
    </source>
</evidence>
<evidence type="ECO:0000313" key="2">
    <source>
        <dbReference type="EMBL" id="KAK9414797.1"/>
    </source>
</evidence>
<comment type="caution">
    <text evidence="2">The sequence shown here is derived from an EMBL/GenBank/DDBJ whole genome shotgun (WGS) entry which is preliminary data.</text>
</comment>
<name>A0ABR2UJI9_9PEZI</name>